<accession>A0A1H3PI70</accession>
<protein>
    <submittedName>
        <fullName evidence="2">Uncharacterized protein</fullName>
    </submittedName>
</protein>
<organism evidence="2 3">
    <name type="scientific">Hymenobacter psychrophilus</name>
    <dbReference type="NCBI Taxonomy" id="651662"/>
    <lineage>
        <taxon>Bacteria</taxon>
        <taxon>Pseudomonadati</taxon>
        <taxon>Bacteroidota</taxon>
        <taxon>Cytophagia</taxon>
        <taxon>Cytophagales</taxon>
        <taxon>Hymenobacteraceae</taxon>
        <taxon>Hymenobacter</taxon>
    </lineage>
</organism>
<proteinExistence type="predicted"/>
<keyword evidence="1" id="KW-1133">Transmembrane helix</keyword>
<feature type="non-terminal residue" evidence="2">
    <location>
        <position position="96"/>
    </location>
</feature>
<keyword evidence="1" id="KW-0472">Membrane</keyword>
<gene>
    <name evidence="2" type="ORF">SAMN04488069_1336</name>
</gene>
<evidence type="ECO:0000313" key="2">
    <source>
        <dbReference type="EMBL" id="SDZ00757.1"/>
    </source>
</evidence>
<name>A0A1H3PI70_9BACT</name>
<dbReference type="STRING" id="651662.SAMN04488069_1336"/>
<dbReference type="RefSeq" id="WP_139255377.1">
    <property type="nucleotide sequence ID" value="NZ_FNOV01000033.1"/>
</dbReference>
<dbReference type="EMBL" id="FNOV01000033">
    <property type="protein sequence ID" value="SDZ00757.1"/>
    <property type="molecule type" value="Genomic_DNA"/>
</dbReference>
<evidence type="ECO:0000256" key="1">
    <source>
        <dbReference type="SAM" id="Phobius"/>
    </source>
</evidence>
<dbReference type="AlphaFoldDB" id="A0A1H3PI70"/>
<feature type="transmembrane region" description="Helical" evidence="1">
    <location>
        <begin position="48"/>
        <end position="71"/>
    </location>
</feature>
<reference evidence="3" key="1">
    <citation type="submission" date="2016-10" db="EMBL/GenBank/DDBJ databases">
        <authorList>
            <person name="Varghese N."/>
            <person name="Submissions S."/>
        </authorList>
    </citation>
    <scope>NUCLEOTIDE SEQUENCE [LARGE SCALE GENOMIC DNA]</scope>
    <source>
        <strain evidence="3">CGMCC 1.8975</strain>
    </source>
</reference>
<feature type="transmembrane region" description="Helical" evidence="1">
    <location>
        <begin position="24"/>
        <end position="42"/>
    </location>
</feature>
<sequence length="96" mass="10035">MLDEIKQRLTMPTPAFWKKLQKRAAATAGLFGTLTVTVASLSSHLPAIVPQVFAFATAFFGGIAAICSLAVDDPAALTAPPAPVEPLPTYTQPEAP</sequence>
<evidence type="ECO:0000313" key="3">
    <source>
        <dbReference type="Proteomes" id="UP000199249"/>
    </source>
</evidence>
<keyword evidence="1" id="KW-0812">Transmembrane</keyword>
<keyword evidence="3" id="KW-1185">Reference proteome</keyword>
<dbReference type="Proteomes" id="UP000199249">
    <property type="component" value="Unassembled WGS sequence"/>
</dbReference>